<gene>
    <name evidence="3" type="ORF">BV898_00726</name>
</gene>
<reference evidence="4" key="1">
    <citation type="submission" date="2017-01" db="EMBL/GenBank/DDBJ databases">
        <title>Comparative genomics of anhydrobiosis in the tardigrade Hypsibius dujardini.</title>
        <authorList>
            <person name="Yoshida Y."/>
            <person name="Koutsovoulos G."/>
            <person name="Laetsch D."/>
            <person name="Stevens L."/>
            <person name="Kumar S."/>
            <person name="Horikawa D."/>
            <person name="Ishino K."/>
            <person name="Komine S."/>
            <person name="Tomita M."/>
            <person name="Blaxter M."/>
            <person name="Arakawa K."/>
        </authorList>
    </citation>
    <scope>NUCLEOTIDE SEQUENCE [LARGE SCALE GENOMIC DNA]</scope>
    <source>
        <strain evidence="4">Z151</strain>
    </source>
</reference>
<dbReference type="PANTHER" id="PTHR12345:SF3">
    <property type="entry name" value="PDZ DOMAIN-CONTAINING PROTEIN"/>
    <property type="match status" value="1"/>
</dbReference>
<evidence type="ECO:0000259" key="2">
    <source>
        <dbReference type="PROSITE" id="PS50106"/>
    </source>
</evidence>
<dbReference type="InterPro" id="IPR051230">
    <property type="entry name" value="APP-Binding"/>
</dbReference>
<evidence type="ECO:0000256" key="1">
    <source>
        <dbReference type="ARBA" id="ARBA00022737"/>
    </source>
</evidence>
<dbReference type="Gene3D" id="2.30.42.10">
    <property type="match status" value="2"/>
</dbReference>
<dbReference type="InterPro" id="IPR001478">
    <property type="entry name" value="PDZ"/>
</dbReference>
<dbReference type="Proteomes" id="UP000192578">
    <property type="component" value="Unassembled WGS sequence"/>
</dbReference>
<dbReference type="CDD" id="cd06721">
    <property type="entry name" value="PDZ1_syntenin-like"/>
    <property type="match status" value="1"/>
</dbReference>
<organism evidence="3 4">
    <name type="scientific">Hypsibius exemplaris</name>
    <name type="common">Freshwater tardigrade</name>
    <dbReference type="NCBI Taxonomy" id="2072580"/>
    <lineage>
        <taxon>Eukaryota</taxon>
        <taxon>Metazoa</taxon>
        <taxon>Ecdysozoa</taxon>
        <taxon>Tardigrada</taxon>
        <taxon>Eutardigrada</taxon>
        <taxon>Parachela</taxon>
        <taxon>Hypsibioidea</taxon>
        <taxon>Hypsibiidae</taxon>
        <taxon>Hypsibius</taxon>
    </lineage>
</organism>
<dbReference type="SMART" id="SM00228">
    <property type="entry name" value="PDZ"/>
    <property type="match status" value="2"/>
</dbReference>
<dbReference type="Pfam" id="PF00595">
    <property type="entry name" value="PDZ"/>
    <property type="match status" value="1"/>
</dbReference>
<dbReference type="InterPro" id="IPR036034">
    <property type="entry name" value="PDZ_sf"/>
</dbReference>
<dbReference type="AlphaFoldDB" id="A0A1W0XEM1"/>
<dbReference type="OrthoDB" id="10059177at2759"/>
<protein>
    <submittedName>
        <fullName evidence="3">Syntenin-1</fullName>
    </submittedName>
</protein>
<keyword evidence="4" id="KW-1185">Reference proteome</keyword>
<keyword evidence="1" id="KW-0677">Repeat</keyword>
<dbReference type="GO" id="GO:0005737">
    <property type="term" value="C:cytoplasm"/>
    <property type="evidence" value="ECO:0007669"/>
    <property type="project" value="TreeGrafter"/>
</dbReference>
<accession>A0A1W0XEM1</accession>
<name>A0A1W0XEM1_HYPEX</name>
<dbReference type="GO" id="GO:0005886">
    <property type="term" value="C:plasma membrane"/>
    <property type="evidence" value="ECO:0007669"/>
    <property type="project" value="TreeGrafter"/>
</dbReference>
<dbReference type="PANTHER" id="PTHR12345">
    <property type="entry name" value="SYNTENIN RELATED"/>
    <property type="match status" value="1"/>
</dbReference>
<feature type="domain" description="PDZ" evidence="2">
    <location>
        <begin position="108"/>
        <end position="187"/>
    </location>
</feature>
<proteinExistence type="predicted"/>
<evidence type="ECO:0000313" key="4">
    <source>
        <dbReference type="Proteomes" id="UP000192578"/>
    </source>
</evidence>
<dbReference type="PROSITE" id="PS50106">
    <property type="entry name" value="PDZ"/>
    <property type="match status" value="2"/>
</dbReference>
<feature type="domain" description="PDZ" evidence="2">
    <location>
        <begin position="192"/>
        <end position="267"/>
    </location>
</feature>
<dbReference type="SUPFAM" id="SSF50156">
    <property type="entry name" value="PDZ domain-like"/>
    <property type="match status" value="2"/>
</dbReference>
<dbReference type="EMBL" id="MTYJ01000002">
    <property type="protein sequence ID" value="OQV25801.1"/>
    <property type="molecule type" value="Genomic_DNA"/>
</dbReference>
<comment type="caution">
    <text evidence="3">The sequence shown here is derived from an EMBL/GenBank/DDBJ whole genome shotgun (WGS) entry which is preliminary data.</text>
</comment>
<sequence length="290" mass="31286">MALYPTLEDMSVGNMIAASVNNNPNSSNSVNRNVNQVLFSSPIASQPHIGSPMYPTLGTTAHYAGYTSQELVRRPLLPVAATHQQWVAPLTNSSVGMAKAHISHGIRQVTLCKDGKGKAGLRLLAYDNGIFVSFVMANSPASLAGVRFGDQILQMNQANCAGWSTDKAMNALRDANGAAILLAVRDRPFERTITMLKDSANRAGFGLKNGRIEKIVEDSSAARNGILTDHHLLEVNGQNVIGLSDKEIGRILENSVRDVTIAIMPSKTFQDLTKGMATSLVRESMDHRCN</sequence>
<evidence type="ECO:0000313" key="3">
    <source>
        <dbReference type="EMBL" id="OQV25801.1"/>
    </source>
</evidence>